<sequence>MKIVDVPFIKLFDIPISAMGFIETANYMEHMIERKRPQQVVTINPIMIMEGLKNPDFRRVLEEADLNVPDGAGVVWASKVVKRPVTERVAGIDLMLEMLARAERNRYRVFLLGADRDTIVLAVAKIRERYPNIEIVGYRNGYFQEEQDEEVIAQIREANPDLLFVGRSLYTQEPWIAKYKDKLQVPVMMGVGGSFDVIAGKLKRAPAVMQKMHLEWLYRLIQEPKRIGRMTALPKFMWTVLRHRKSI</sequence>
<dbReference type="Proteomes" id="UP000654993">
    <property type="component" value="Unassembled WGS sequence"/>
</dbReference>
<dbReference type="HAMAP" id="MF_02070">
    <property type="entry name" value="TagA_TarA"/>
    <property type="match status" value="1"/>
</dbReference>
<evidence type="ECO:0000256" key="1">
    <source>
        <dbReference type="ARBA" id="ARBA00022676"/>
    </source>
</evidence>
<dbReference type="RefSeq" id="WP_200967400.1">
    <property type="nucleotide sequence ID" value="NZ_BMAQ01000036.1"/>
</dbReference>
<dbReference type="PANTHER" id="PTHR34136">
    <property type="match status" value="1"/>
</dbReference>
<dbReference type="GO" id="GO:0071555">
    <property type="term" value="P:cell wall organization"/>
    <property type="evidence" value="ECO:0007669"/>
    <property type="project" value="UniProtKB-KW"/>
</dbReference>
<comment type="catalytic activity">
    <reaction evidence="5">
        <text>UDP-N-acetyl-alpha-D-mannosamine + N-acetyl-alpha-D-glucosaminyl-di-trans,octa-cis-undecaprenyl diphosphate = N-acetyl-beta-D-mannosaminyl-(1-&gt;4)-N-acetyl-alpha-D-glucosaminyl di-trans,octa-cis-undecaprenyl diphosphate + UDP + H(+)</text>
        <dbReference type="Rhea" id="RHEA:16053"/>
        <dbReference type="ChEBI" id="CHEBI:15378"/>
        <dbReference type="ChEBI" id="CHEBI:58223"/>
        <dbReference type="ChEBI" id="CHEBI:62959"/>
        <dbReference type="ChEBI" id="CHEBI:68623"/>
        <dbReference type="ChEBI" id="CHEBI:132210"/>
        <dbReference type="EC" id="2.4.1.187"/>
    </reaction>
</comment>
<evidence type="ECO:0000313" key="7">
    <source>
        <dbReference type="Proteomes" id="UP000654993"/>
    </source>
</evidence>
<evidence type="ECO:0000313" key="6">
    <source>
        <dbReference type="EMBL" id="GFR39188.1"/>
    </source>
</evidence>
<dbReference type="EC" id="2.4.1.187" evidence="5"/>
<evidence type="ECO:0000256" key="2">
    <source>
        <dbReference type="ARBA" id="ARBA00022679"/>
    </source>
</evidence>
<dbReference type="InterPro" id="IPR034714">
    <property type="entry name" value="TagA_TarA"/>
</dbReference>
<dbReference type="Pfam" id="PF03808">
    <property type="entry name" value="Glyco_tran_WecG"/>
    <property type="match status" value="1"/>
</dbReference>
<dbReference type="GO" id="GO:0019350">
    <property type="term" value="P:teichoic acid biosynthetic process"/>
    <property type="evidence" value="ECO:0007669"/>
    <property type="project" value="UniProtKB-UniRule"/>
</dbReference>
<organism evidence="6 7">
    <name type="scientific">Insulibacter thermoxylanivorax</name>
    <dbReference type="NCBI Taxonomy" id="2749268"/>
    <lineage>
        <taxon>Bacteria</taxon>
        <taxon>Bacillati</taxon>
        <taxon>Bacillota</taxon>
        <taxon>Bacilli</taxon>
        <taxon>Bacillales</taxon>
        <taxon>Paenibacillaceae</taxon>
        <taxon>Insulibacter</taxon>
    </lineage>
</organism>
<dbReference type="AlphaFoldDB" id="A0A916VGP0"/>
<accession>A0A916VGP0</accession>
<name>A0A916VGP0_9BACL</name>
<dbReference type="EMBL" id="BMAQ01000036">
    <property type="protein sequence ID" value="GFR39188.1"/>
    <property type="molecule type" value="Genomic_DNA"/>
</dbReference>
<comment type="pathway">
    <text evidence="5">Cell wall biogenesis; teichoic acid biosynthesis.</text>
</comment>
<evidence type="ECO:0000256" key="5">
    <source>
        <dbReference type="HAMAP-Rule" id="MF_02070"/>
    </source>
</evidence>
<keyword evidence="4 5" id="KW-0961">Cell wall biogenesis/degradation</keyword>
<reference evidence="6" key="1">
    <citation type="submission" date="2020-08" db="EMBL/GenBank/DDBJ databases">
        <authorList>
            <person name="Uke A."/>
            <person name="Chhe C."/>
            <person name="Baramee S."/>
            <person name="Kosugi A."/>
        </authorList>
    </citation>
    <scope>NUCLEOTIDE SEQUENCE</scope>
    <source>
        <strain evidence="6">DA-C8</strain>
    </source>
</reference>
<keyword evidence="7" id="KW-1185">Reference proteome</keyword>
<keyword evidence="3 5" id="KW-0777">Teichoic acid biosynthesis</keyword>
<proteinExistence type="inferred from homology"/>
<comment type="function">
    <text evidence="5">Catalyzes the conversion of GlcNAc-PP-undecaprenol into ManNAc-GlcNAc-PP-undecaprenol, the first committed lipid intermediate in the de novo synthesis of teichoic acid.</text>
</comment>
<dbReference type="PANTHER" id="PTHR34136:SF1">
    <property type="entry name" value="UDP-N-ACETYL-D-MANNOSAMINURONIC ACID TRANSFERASE"/>
    <property type="match status" value="1"/>
</dbReference>
<keyword evidence="2 5" id="KW-0808">Transferase</keyword>
<gene>
    <name evidence="6" type="ORF">PRECH8_24840</name>
</gene>
<dbReference type="CDD" id="cd06533">
    <property type="entry name" value="Glyco_transf_WecG_TagA"/>
    <property type="match status" value="1"/>
</dbReference>
<comment type="caution">
    <text evidence="6">The sequence shown here is derived from an EMBL/GenBank/DDBJ whole genome shotgun (WGS) entry which is preliminary data.</text>
</comment>
<protein>
    <recommendedName>
        <fullName evidence="5">N-acetylglucosaminyldiphosphoundecaprenol N-acetyl-beta-D-mannosaminyltransferase</fullName>
        <ecNumber evidence="5">2.4.1.187</ecNumber>
    </recommendedName>
    <alternativeName>
        <fullName evidence="5">N-acetylmannosaminyltransferase</fullName>
    </alternativeName>
    <alternativeName>
        <fullName evidence="5">UDP-N-acetylmannosamine transferase</fullName>
    </alternativeName>
    <alternativeName>
        <fullName evidence="5">UDP-N-acetylmannosamine:N-acetylglucosaminyl pyrophosphorylundecaprenol N-acetylmannosaminyltransferase</fullName>
    </alternativeName>
</protein>
<reference evidence="6" key="2">
    <citation type="journal article" date="2021" name="Data Brief">
        <title>Draft genome sequence data of the facultative, thermophilic, xylanolytic bacterium Paenibacillus sp. strain DA-C8.</title>
        <authorList>
            <person name="Chhe C."/>
            <person name="Uke A."/>
            <person name="Baramee S."/>
            <person name="Ungkulpasvich U."/>
            <person name="Tachaapaikoon C."/>
            <person name="Pason P."/>
            <person name="Waeonukul R."/>
            <person name="Ratanakhanokchai K."/>
            <person name="Kosugi A."/>
        </authorList>
    </citation>
    <scope>NUCLEOTIDE SEQUENCE</scope>
    <source>
        <strain evidence="6">DA-C8</strain>
    </source>
</reference>
<dbReference type="InterPro" id="IPR004629">
    <property type="entry name" value="WecG_TagA_CpsF"/>
</dbReference>
<dbReference type="GO" id="GO:0047244">
    <property type="term" value="F:N-acetylglucosaminyldiphosphoundecaprenol N-acetyl-beta-D-mannosaminyltransferase activity"/>
    <property type="evidence" value="ECO:0007669"/>
    <property type="project" value="UniProtKB-UniRule"/>
</dbReference>
<comment type="similarity">
    <text evidence="5">Belongs to the glycosyltransferase 26 family. TagA/TarA subfamily.</text>
</comment>
<evidence type="ECO:0000256" key="3">
    <source>
        <dbReference type="ARBA" id="ARBA00022944"/>
    </source>
</evidence>
<evidence type="ECO:0000256" key="4">
    <source>
        <dbReference type="ARBA" id="ARBA00023316"/>
    </source>
</evidence>
<keyword evidence="1 5" id="KW-0328">Glycosyltransferase</keyword>
<dbReference type="NCBIfam" id="TIGR00696">
    <property type="entry name" value="wecG_tagA_cpsF"/>
    <property type="match status" value="1"/>
</dbReference>